<proteinExistence type="predicted"/>
<organism evidence="2 3">
    <name type="scientific">Ophiocordyceps polyrhachis-furcata BCC 54312</name>
    <dbReference type="NCBI Taxonomy" id="1330021"/>
    <lineage>
        <taxon>Eukaryota</taxon>
        <taxon>Fungi</taxon>
        <taxon>Dikarya</taxon>
        <taxon>Ascomycota</taxon>
        <taxon>Pezizomycotina</taxon>
        <taxon>Sordariomycetes</taxon>
        <taxon>Hypocreomycetidae</taxon>
        <taxon>Hypocreales</taxon>
        <taxon>Ophiocordycipitaceae</taxon>
        <taxon>Ophiocordyceps</taxon>
    </lineage>
</organism>
<gene>
    <name evidence="2" type="ORF">L249_4931</name>
</gene>
<evidence type="ECO:0000313" key="3">
    <source>
        <dbReference type="Proteomes" id="UP000253664"/>
    </source>
</evidence>
<evidence type="ECO:0008006" key="4">
    <source>
        <dbReference type="Google" id="ProtNLM"/>
    </source>
</evidence>
<accession>A0A367L3P6</accession>
<dbReference type="EMBL" id="LKCN02000017">
    <property type="protein sequence ID" value="RCI09037.1"/>
    <property type="molecule type" value="Genomic_DNA"/>
</dbReference>
<dbReference type="STRING" id="1330021.A0A367L3P6"/>
<dbReference type="AlphaFoldDB" id="A0A367L3P6"/>
<keyword evidence="3" id="KW-1185">Reference proteome</keyword>
<reference evidence="2 3" key="1">
    <citation type="journal article" date="2015" name="BMC Genomics">
        <title>Insights from the genome of Ophiocordyceps polyrhachis-furcata to pathogenicity and host specificity in insect fungi.</title>
        <authorList>
            <person name="Wichadakul D."/>
            <person name="Kobmoo N."/>
            <person name="Ingsriswang S."/>
            <person name="Tangphatsornruang S."/>
            <person name="Chantasingh D."/>
            <person name="Luangsa-ard J.J."/>
            <person name="Eurwilaichitr L."/>
        </authorList>
    </citation>
    <scope>NUCLEOTIDE SEQUENCE [LARGE SCALE GENOMIC DNA]</scope>
    <source>
        <strain evidence="2 3">BCC 54312</strain>
    </source>
</reference>
<evidence type="ECO:0000313" key="2">
    <source>
        <dbReference type="EMBL" id="RCI09037.1"/>
    </source>
</evidence>
<dbReference type="OrthoDB" id="4538483at2759"/>
<evidence type="ECO:0000256" key="1">
    <source>
        <dbReference type="SAM" id="MobiDB-lite"/>
    </source>
</evidence>
<dbReference type="Proteomes" id="UP000253664">
    <property type="component" value="Unassembled WGS sequence"/>
</dbReference>
<name>A0A367L3P6_9HYPO</name>
<comment type="caution">
    <text evidence="2">The sequence shown here is derived from an EMBL/GenBank/DDBJ whole genome shotgun (WGS) entry which is preliminary data.</text>
</comment>
<sequence>MADDIIVPLRSPTAPISGLPELQAHVEALSNDPSSPPTQSSSTKLTIPYPDQNIRPLIPILLPRLAQLLKTQTEHDPSPLLSLSIKLISPLSLAQALTFADRTSLLNALRSPLPAANLLALAIVGKAASSPAEAERLAELPDIVTELLRLWLGSPDVGVGEGAARVLARVLETDCSSAEVVNGTGHEPRPPGRGRIWPIILEDDDNLALIRHLCTLGHDPCRLTYDVTISQGRLLRLLPTLAALDMQPLTAETGQGLLQWAALSMVDTSDTLMHLSLVDFYESLVGSMRQSRHARDATVKSLVNKAAREDSAVNNALRTLADRVEDDDDAPDVRNYVAYLLS</sequence>
<protein>
    <recommendedName>
        <fullName evidence="4">DNA mismatch repair protein HSM3 N-terminal domain-containing protein</fullName>
    </recommendedName>
</protein>
<feature type="region of interest" description="Disordered" evidence="1">
    <location>
        <begin position="29"/>
        <end position="48"/>
    </location>
</feature>